<evidence type="ECO:0000313" key="2">
    <source>
        <dbReference type="EMBL" id="OGC21762.1"/>
    </source>
</evidence>
<accession>A0A1F4SMS1</accession>
<dbReference type="STRING" id="1802579.A2310_00450"/>
<sequence length="85" mass="9163">MINPASNSTVTMPQMDMEESGGSTYSNSSVTSDLSSYLAKDSSTSKAGKFEIMQNLVQEGHISVNRFHAIADKLGMRGFNVNTLV</sequence>
<proteinExistence type="predicted"/>
<comment type="caution">
    <text evidence="2">The sequence shown here is derived from an EMBL/GenBank/DDBJ whole genome shotgun (WGS) entry which is preliminary data.</text>
</comment>
<evidence type="ECO:0000256" key="1">
    <source>
        <dbReference type="SAM" id="MobiDB-lite"/>
    </source>
</evidence>
<reference evidence="2 3" key="1">
    <citation type="journal article" date="2016" name="Nat. Commun.">
        <title>Thousands of microbial genomes shed light on interconnected biogeochemical processes in an aquifer system.</title>
        <authorList>
            <person name="Anantharaman K."/>
            <person name="Brown C.T."/>
            <person name="Hug L.A."/>
            <person name="Sharon I."/>
            <person name="Castelle C.J."/>
            <person name="Probst A.J."/>
            <person name="Thomas B.C."/>
            <person name="Singh A."/>
            <person name="Wilkins M.J."/>
            <person name="Karaoz U."/>
            <person name="Brodie E.L."/>
            <person name="Williams K.H."/>
            <person name="Hubbard S.S."/>
            <person name="Banfield J.F."/>
        </authorList>
    </citation>
    <scope>NUCLEOTIDE SEQUENCE [LARGE SCALE GENOMIC DNA]</scope>
</reference>
<feature type="region of interest" description="Disordered" evidence="1">
    <location>
        <begin position="1"/>
        <end position="30"/>
    </location>
</feature>
<organism evidence="2 3">
    <name type="scientific">candidate division WOR-1 bacterium RIFOXYB2_FULL_37_13</name>
    <dbReference type="NCBI Taxonomy" id="1802579"/>
    <lineage>
        <taxon>Bacteria</taxon>
        <taxon>Bacillati</taxon>
        <taxon>Saganbacteria</taxon>
    </lineage>
</organism>
<feature type="compositionally biased region" description="Polar residues" evidence="1">
    <location>
        <begin position="21"/>
        <end position="30"/>
    </location>
</feature>
<feature type="compositionally biased region" description="Polar residues" evidence="1">
    <location>
        <begin position="1"/>
        <end position="12"/>
    </location>
</feature>
<evidence type="ECO:0000313" key="3">
    <source>
        <dbReference type="Proteomes" id="UP000178417"/>
    </source>
</evidence>
<dbReference type="EMBL" id="MEUB01000036">
    <property type="protein sequence ID" value="OGC21762.1"/>
    <property type="molecule type" value="Genomic_DNA"/>
</dbReference>
<name>A0A1F4SMS1_UNCSA</name>
<protein>
    <submittedName>
        <fullName evidence="2">Uncharacterized protein</fullName>
    </submittedName>
</protein>
<dbReference type="Proteomes" id="UP000178417">
    <property type="component" value="Unassembled WGS sequence"/>
</dbReference>
<dbReference type="AlphaFoldDB" id="A0A1F4SMS1"/>
<gene>
    <name evidence="2" type="ORF">A2310_00450</name>
</gene>